<sequence length="93" mass="10137">MFDHLAVGAGERGNPSMPRLNQATSGQLGEQHVIASRKGKSVKHICGHNYNLPKERYFTLLAVLLVVVTVLPTELVAVTEARTYLPLSLLVSL</sequence>
<organism evidence="3">
    <name type="scientific">freshwater metagenome</name>
    <dbReference type="NCBI Taxonomy" id="449393"/>
    <lineage>
        <taxon>unclassified sequences</taxon>
        <taxon>metagenomes</taxon>
        <taxon>ecological metagenomes</taxon>
    </lineage>
</organism>
<keyword evidence="2" id="KW-0812">Transmembrane</keyword>
<evidence type="ECO:0000256" key="2">
    <source>
        <dbReference type="SAM" id="Phobius"/>
    </source>
</evidence>
<proteinExistence type="predicted"/>
<feature type="transmembrane region" description="Helical" evidence="2">
    <location>
        <begin position="57"/>
        <end position="78"/>
    </location>
</feature>
<accession>A0A6J6HWH1</accession>
<dbReference type="EMBL" id="CAEZUW010000067">
    <property type="protein sequence ID" value="CAB4612818.1"/>
    <property type="molecule type" value="Genomic_DNA"/>
</dbReference>
<feature type="region of interest" description="Disordered" evidence="1">
    <location>
        <begin position="1"/>
        <end position="28"/>
    </location>
</feature>
<feature type="compositionally biased region" description="Polar residues" evidence="1">
    <location>
        <begin position="19"/>
        <end position="28"/>
    </location>
</feature>
<gene>
    <name evidence="3" type="ORF">UFOPK1855_00525</name>
</gene>
<keyword evidence="2" id="KW-1133">Transmembrane helix</keyword>
<keyword evidence="2" id="KW-0472">Membrane</keyword>
<evidence type="ECO:0000256" key="1">
    <source>
        <dbReference type="SAM" id="MobiDB-lite"/>
    </source>
</evidence>
<protein>
    <submittedName>
        <fullName evidence="3">Unannotated protein</fullName>
    </submittedName>
</protein>
<evidence type="ECO:0000313" key="3">
    <source>
        <dbReference type="EMBL" id="CAB4612818.1"/>
    </source>
</evidence>
<dbReference type="AlphaFoldDB" id="A0A6J6HWH1"/>
<reference evidence="3" key="1">
    <citation type="submission" date="2020-05" db="EMBL/GenBank/DDBJ databases">
        <authorList>
            <person name="Chiriac C."/>
            <person name="Salcher M."/>
            <person name="Ghai R."/>
            <person name="Kavagutti S V."/>
        </authorList>
    </citation>
    <scope>NUCLEOTIDE SEQUENCE</scope>
</reference>
<name>A0A6J6HWH1_9ZZZZ</name>